<evidence type="ECO:0000256" key="6">
    <source>
        <dbReference type="ARBA" id="ARBA00022842"/>
    </source>
</evidence>
<comment type="catalytic activity">
    <reaction evidence="1">
        <text>a myo-inositol phosphate + H2O = myo-inositol + phosphate</text>
        <dbReference type="Rhea" id="RHEA:24056"/>
        <dbReference type="ChEBI" id="CHEBI:15377"/>
        <dbReference type="ChEBI" id="CHEBI:17268"/>
        <dbReference type="ChEBI" id="CHEBI:43474"/>
        <dbReference type="ChEBI" id="CHEBI:84139"/>
        <dbReference type="EC" id="3.1.3.25"/>
    </reaction>
</comment>
<organism evidence="7">
    <name type="scientific">mine drainage metagenome</name>
    <dbReference type="NCBI Taxonomy" id="410659"/>
    <lineage>
        <taxon>unclassified sequences</taxon>
        <taxon>metagenomes</taxon>
        <taxon>ecological metagenomes</taxon>
    </lineage>
</organism>
<dbReference type="CDD" id="cd01639">
    <property type="entry name" value="IMPase"/>
    <property type="match status" value="1"/>
</dbReference>
<evidence type="ECO:0000256" key="2">
    <source>
        <dbReference type="ARBA" id="ARBA00001946"/>
    </source>
</evidence>
<proteinExistence type="predicted"/>
<dbReference type="FunFam" id="3.30.540.10:FF:000003">
    <property type="entry name" value="Inositol-1-monophosphatase"/>
    <property type="match status" value="1"/>
</dbReference>
<dbReference type="PROSITE" id="PS00629">
    <property type="entry name" value="IMP_1"/>
    <property type="match status" value="1"/>
</dbReference>
<protein>
    <recommendedName>
        <fullName evidence="3">inositol-phosphate phosphatase</fullName>
        <ecNumber evidence="3">3.1.3.25</ecNumber>
    </recommendedName>
</protein>
<dbReference type="GO" id="GO:0006020">
    <property type="term" value="P:inositol metabolic process"/>
    <property type="evidence" value="ECO:0007669"/>
    <property type="project" value="TreeGrafter"/>
</dbReference>
<keyword evidence="5 7" id="KW-0378">Hydrolase</keyword>
<comment type="cofactor">
    <cofactor evidence="2">
        <name>Mg(2+)</name>
        <dbReference type="ChEBI" id="CHEBI:18420"/>
    </cofactor>
</comment>
<evidence type="ECO:0000256" key="1">
    <source>
        <dbReference type="ARBA" id="ARBA00001033"/>
    </source>
</evidence>
<dbReference type="GO" id="GO:0008934">
    <property type="term" value="F:inositol monophosphate 1-phosphatase activity"/>
    <property type="evidence" value="ECO:0007669"/>
    <property type="project" value="InterPro"/>
</dbReference>
<evidence type="ECO:0000256" key="4">
    <source>
        <dbReference type="ARBA" id="ARBA00022723"/>
    </source>
</evidence>
<dbReference type="PANTHER" id="PTHR20854">
    <property type="entry name" value="INOSITOL MONOPHOSPHATASE"/>
    <property type="match status" value="1"/>
</dbReference>
<accession>E6QJY6</accession>
<keyword evidence="6" id="KW-0460">Magnesium</keyword>
<keyword evidence="4" id="KW-0479">Metal-binding</keyword>
<sequence length="307" mass="33740">MSQILLPSETEVDLVWVSAAARIAHEAGHKLKAFFVDGVATEYKGDVDLVTVADRTVETFLRQELLREFPDHGIYGEEGTRDRLESGLRWYVDPLDGTTNFAHGFPHFCVSMGLEERRHGQSENEDGPIIAAVIYDPMRDEMFVAERGKGAWLNGRRMHVSSAPVLGEALIATGFPSRKRHASPNIHFYQEFTLRSHGVRRAGSAALDLAYVACGRMEAFWEFHLNPWDTSAGFLLVEEAGGRVTGFDGSVRKLNSLEVLASNGKIHEELLGLFAAMFAGQDLGPIPTPAEYAAGRRARQAAGAATI</sequence>
<dbReference type="PRINTS" id="PR00377">
    <property type="entry name" value="IMPHPHTASES"/>
</dbReference>
<dbReference type="Gene3D" id="3.30.540.10">
    <property type="entry name" value="Fructose-1,6-Bisphosphatase, subunit A, domain 1"/>
    <property type="match status" value="1"/>
</dbReference>
<dbReference type="SUPFAM" id="SSF56655">
    <property type="entry name" value="Carbohydrate phosphatase"/>
    <property type="match status" value="1"/>
</dbReference>
<dbReference type="InterPro" id="IPR020583">
    <property type="entry name" value="Inositol_monoP_metal-BS"/>
</dbReference>
<evidence type="ECO:0000256" key="5">
    <source>
        <dbReference type="ARBA" id="ARBA00022801"/>
    </source>
</evidence>
<dbReference type="Gene3D" id="3.40.190.80">
    <property type="match status" value="1"/>
</dbReference>
<dbReference type="Pfam" id="PF00459">
    <property type="entry name" value="Inositol_P"/>
    <property type="match status" value="1"/>
</dbReference>
<evidence type="ECO:0000256" key="3">
    <source>
        <dbReference type="ARBA" id="ARBA00013106"/>
    </source>
</evidence>
<dbReference type="PANTHER" id="PTHR20854:SF4">
    <property type="entry name" value="INOSITOL-1-MONOPHOSPHATASE-RELATED"/>
    <property type="match status" value="1"/>
</dbReference>
<dbReference type="GO" id="GO:0007165">
    <property type="term" value="P:signal transduction"/>
    <property type="evidence" value="ECO:0007669"/>
    <property type="project" value="TreeGrafter"/>
</dbReference>
<dbReference type="EMBL" id="CABQ01000105">
    <property type="protein sequence ID" value="CBI07553.1"/>
    <property type="molecule type" value="Genomic_DNA"/>
</dbReference>
<reference evidence="7" key="1">
    <citation type="submission" date="2009-10" db="EMBL/GenBank/DDBJ databases">
        <title>Diversity of trophic interactions inside an arsenic-rich microbial ecosystem.</title>
        <authorList>
            <person name="Bertin P.N."/>
            <person name="Heinrich-Salmeron A."/>
            <person name="Pelletier E."/>
            <person name="Goulhen-Chollet F."/>
            <person name="Arsene-Ploetze F."/>
            <person name="Gallien S."/>
            <person name="Calteau A."/>
            <person name="Vallenet D."/>
            <person name="Casiot C."/>
            <person name="Chane-Woon-Ming B."/>
            <person name="Giloteaux L."/>
            <person name="Barakat M."/>
            <person name="Bonnefoy V."/>
            <person name="Bruneel O."/>
            <person name="Chandler M."/>
            <person name="Cleiss J."/>
            <person name="Duran R."/>
            <person name="Elbaz-Poulichet F."/>
            <person name="Fonknechten N."/>
            <person name="Lauga B."/>
            <person name="Mornico D."/>
            <person name="Ortet P."/>
            <person name="Schaeffer C."/>
            <person name="Siguier P."/>
            <person name="Alexander Thil Smith A."/>
            <person name="Van Dorsselaer A."/>
            <person name="Weissenbach J."/>
            <person name="Medigue C."/>
            <person name="Le Paslier D."/>
        </authorList>
    </citation>
    <scope>NUCLEOTIDE SEQUENCE</scope>
</reference>
<evidence type="ECO:0000313" key="7">
    <source>
        <dbReference type="EMBL" id="CBI07553.1"/>
    </source>
</evidence>
<dbReference type="InterPro" id="IPR033942">
    <property type="entry name" value="IMPase"/>
</dbReference>
<dbReference type="EC" id="3.1.3.25" evidence="3"/>
<dbReference type="AlphaFoldDB" id="E6QJY6"/>
<dbReference type="GO" id="GO:0046872">
    <property type="term" value="F:metal ion binding"/>
    <property type="evidence" value="ECO:0007669"/>
    <property type="project" value="UniProtKB-KW"/>
</dbReference>
<gene>
    <name evidence="7" type="ORF">CARN6_0903</name>
</gene>
<dbReference type="InterPro" id="IPR000760">
    <property type="entry name" value="Inositol_monophosphatase-like"/>
</dbReference>
<name>E6QJY6_9ZZZZ</name>
<comment type="caution">
    <text evidence="7">The sequence shown here is derived from an EMBL/GenBank/DDBJ whole genome shotgun (WGS) entry which is preliminary data.</text>
</comment>